<dbReference type="PATRIC" id="fig|448.7.peg.918"/>
<dbReference type="PANTHER" id="PTHR45527:SF1">
    <property type="entry name" value="FATTY ACID SYNTHASE"/>
    <property type="match status" value="1"/>
</dbReference>
<dbReference type="NCBIfam" id="TIGR01733">
    <property type="entry name" value="AA-adenyl-dom"/>
    <property type="match status" value="1"/>
</dbReference>
<dbReference type="InterPro" id="IPR036736">
    <property type="entry name" value="ACP-like_sf"/>
</dbReference>
<dbReference type="GO" id="GO:0047527">
    <property type="term" value="F:2,3-dihydroxybenzoate-serine ligase activity"/>
    <property type="evidence" value="ECO:0007669"/>
    <property type="project" value="TreeGrafter"/>
</dbReference>
<evidence type="ECO:0000259" key="1">
    <source>
        <dbReference type="PROSITE" id="PS50075"/>
    </source>
</evidence>
<evidence type="ECO:0000313" key="2">
    <source>
        <dbReference type="EMBL" id="KTC98714.1"/>
    </source>
</evidence>
<dbReference type="SUPFAM" id="SSF52777">
    <property type="entry name" value="CoA-dependent acyltransferases"/>
    <property type="match status" value="1"/>
</dbReference>
<dbReference type="InterPro" id="IPR045851">
    <property type="entry name" value="AMP-bd_C_sf"/>
</dbReference>
<dbReference type="InterPro" id="IPR025110">
    <property type="entry name" value="AMP-bd_C"/>
</dbReference>
<dbReference type="AlphaFoldDB" id="A0A0W0TTN4"/>
<dbReference type="Gene3D" id="3.30.300.30">
    <property type="match status" value="1"/>
</dbReference>
<dbReference type="CDD" id="cd12117">
    <property type="entry name" value="A_NRPS_Srf_like"/>
    <property type="match status" value="1"/>
</dbReference>
<proteinExistence type="predicted"/>
<dbReference type="Gene3D" id="3.40.50.980">
    <property type="match status" value="2"/>
</dbReference>
<dbReference type="GO" id="GO:0043041">
    <property type="term" value="P:amino acid activation for nonribosomal peptide biosynthetic process"/>
    <property type="evidence" value="ECO:0007669"/>
    <property type="project" value="TreeGrafter"/>
</dbReference>
<dbReference type="Gene3D" id="3.30.559.30">
    <property type="entry name" value="Nonribosomal peptide synthetase, condensation domain"/>
    <property type="match status" value="1"/>
</dbReference>
<dbReference type="PROSITE" id="PS50075">
    <property type="entry name" value="CARRIER"/>
    <property type="match status" value="1"/>
</dbReference>
<dbReference type="InterPro" id="IPR000873">
    <property type="entry name" value="AMP-dep_synth/lig_dom"/>
</dbReference>
<dbReference type="STRING" id="448.Lery_0878"/>
<dbReference type="GO" id="GO:0009366">
    <property type="term" value="C:enterobactin synthetase complex"/>
    <property type="evidence" value="ECO:0007669"/>
    <property type="project" value="TreeGrafter"/>
</dbReference>
<dbReference type="GO" id="GO:0009239">
    <property type="term" value="P:enterobactin biosynthetic process"/>
    <property type="evidence" value="ECO:0007669"/>
    <property type="project" value="TreeGrafter"/>
</dbReference>
<dbReference type="InterPro" id="IPR020845">
    <property type="entry name" value="AMP-binding_CS"/>
</dbReference>
<dbReference type="Proteomes" id="UP000054773">
    <property type="component" value="Unassembled WGS sequence"/>
</dbReference>
<dbReference type="Pfam" id="PF00668">
    <property type="entry name" value="Condensation"/>
    <property type="match status" value="1"/>
</dbReference>
<dbReference type="InterPro" id="IPR010071">
    <property type="entry name" value="AA_adenyl_dom"/>
</dbReference>
<dbReference type="EMBL" id="LNYA01000018">
    <property type="protein sequence ID" value="KTC98714.1"/>
    <property type="molecule type" value="Genomic_DNA"/>
</dbReference>
<evidence type="ECO:0000313" key="3">
    <source>
        <dbReference type="Proteomes" id="UP000054773"/>
    </source>
</evidence>
<reference evidence="2 3" key="1">
    <citation type="submission" date="2015-11" db="EMBL/GenBank/DDBJ databases">
        <title>Genomic analysis of 38 Legionella species identifies large and diverse effector repertoires.</title>
        <authorList>
            <person name="Burstein D."/>
            <person name="Amaro F."/>
            <person name="Zusman T."/>
            <person name="Lifshitz Z."/>
            <person name="Cohen O."/>
            <person name="Gilbert J.A."/>
            <person name="Pupko T."/>
            <person name="Shuman H.A."/>
            <person name="Segal G."/>
        </authorList>
    </citation>
    <scope>NUCLEOTIDE SEQUENCE [LARGE SCALE GENOMIC DNA]</scope>
    <source>
        <strain evidence="2 3">SE-32A-C8</strain>
    </source>
</reference>
<gene>
    <name evidence="2" type="ORF">Lery_0878</name>
</gene>
<dbReference type="Pfam" id="PF00550">
    <property type="entry name" value="PP-binding"/>
    <property type="match status" value="1"/>
</dbReference>
<dbReference type="SUPFAM" id="SSF47336">
    <property type="entry name" value="ACP-like"/>
    <property type="match status" value="1"/>
</dbReference>
<feature type="domain" description="Carrier" evidence="1">
    <location>
        <begin position="518"/>
        <end position="593"/>
    </location>
</feature>
<dbReference type="Gene3D" id="3.30.559.10">
    <property type="entry name" value="Chloramphenicol acetyltransferase-like domain"/>
    <property type="match status" value="1"/>
</dbReference>
<dbReference type="Gene3D" id="1.10.1200.10">
    <property type="entry name" value="ACP-like"/>
    <property type="match status" value="1"/>
</dbReference>
<dbReference type="Pfam" id="PF00501">
    <property type="entry name" value="AMP-binding"/>
    <property type="match status" value="1"/>
</dbReference>
<dbReference type="PANTHER" id="PTHR45527">
    <property type="entry name" value="NONRIBOSOMAL PEPTIDE SYNTHETASE"/>
    <property type="match status" value="1"/>
</dbReference>
<dbReference type="GO" id="GO:0005829">
    <property type="term" value="C:cytosol"/>
    <property type="evidence" value="ECO:0007669"/>
    <property type="project" value="TreeGrafter"/>
</dbReference>
<dbReference type="PROSITE" id="PS00455">
    <property type="entry name" value="AMP_BINDING"/>
    <property type="match status" value="1"/>
</dbReference>
<accession>A0A0W0TTN4</accession>
<dbReference type="InterPro" id="IPR001242">
    <property type="entry name" value="Condensation_dom"/>
</dbReference>
<dbReference type="InterPro" id="IPR009081">
    <property type="entry name" value="PP-bd_ACP"/>
</dbReference>
<protein>
    <submittedName>
        <fullName evidence="2">Polyketide synthase</fullName>
    </submittedName>
</protein>
<comment type="caution">
    <text evidence="2">The sequence shown here is derived from an EMBL/GenBank/DDBJ whole genome shotgun (WGS) entry which is preliminary data.</text>
</comment>
<dbReference type="OrthoDB" id="9757559at2"/>
<organism evidence="2 3">
    <name type="scientific">Legionella erythra</name>
    <dbReference type="NCBI Taxonomy" id="448"/>
    <lineage>
        <taxon>Bacteria</taxon>
        <taxon>Pseudomonadati</taxon>
        <taxon>Pseudomonadota</taxon>
        <taxon>Gammaproteobacteria</taxon>
        <taxon>Legionellales</taxon>
        <taxon>Legionellaceae</taxon>
        <taxon>Legionella</taxon>
    </lineage>
</organism>
<dbReference type="GO" id="GO:0031177">
    <property type="term" value="F:phosphopantetheine binding"/>
    <property type="evidence" value="ECO:0007669"/>
    <property type="project" value="TreeGrafter"/>
</dbReference>
<dbReference type="SUPFAM" id="SSF56801">
    <property type="entry name" value="Acetyl-CoA synthetase-like"/>
    <property type="match status" value="1"/>
</dbReference>
<dbReference type="Gene3D" id="2.30.38.10">
    <property type="entry name" value="Luciferase, Domain 3"/>
    <property type="match status" value="1"/>
</dbReference>
<keyword evidence="3" id="KW-1185">Reference proteome</keyword>
<name>A0A0W0TTN4_LEGER</name>
<sequence length="999" mass="114332">MSKSPVYDEYITNPDYPRDSSLVDLFKKQVLLYPDKIAVKCGCQALTYKELNTKANQLAWLLIELGVSFNEHIGISTDRSLEMIVGILAIVKVGGVYVPIDMSYPKKNKQLIIDHAQIRFFINTNKKAVSLDGVRVVGADEFYKNESLEDPLLSTHSESPAYINFTSGTTGLPKGIICTHRGIIRLIFNQNYISLSSKSISLNSATLAFDAATFEIWGPLLHGGTCILLDESILTSNKLANIIKNENINTFFITTALFNSLVDIDVNCFDGLKKILIGGEILSLNHVRKLYLNNDDIVAVNIYGPTENTTFTCFYPIPRTDIASHESTVPIGKPIAHTQITIMNEEGNKIEVPGVMGELFISGDGLAKGYLNQPNLTKNKFIVDPVTQIRMYKSGDYVRYREDGQIEYLGRGDSEVKINGYRINLHFIENHLNNSNIIKVAAVIDHTLSSGLKILVAFVVGNKKDDAKLRKYLEEHIPAYMIPHRIIWNKSLPLGKTGKVDRNYLAKKLSNYQKFNKAIFNSLEEELISIWCRLLGLALVKQTDNFFHLGGNSLLLMHLDAEIQNRYHHKINVDDFYKNPTINELKYMITNASNSSQNKEGLSFIPLLVNLAPNQQRFLKQYNIDLCSTNMNIIFSVRVHTPISDKFVSAVKDYLLSLRLFRTTLVKQNDQLMLSFDPDKTPPIDLIYSEVFPQQELSRQEIFEMKYFFNLFKETPLRLKIYVLKNEVCFLFNIHHLYFDGASMEQLKRSIHDMADGKNMTQSDIDYFHYCKQSNLGKNNNNIELVQKFKERYDSKIFSFSDKTSKNISSPAEGYQVYIDKKHSKILGIAKFLYAFEEAIHQIYGLKEICCQIPISRNKVGEYANVIGYFVEVIIFHHLLIESELLHKKIENIEQSFHDALSFIGVNFLSLSPPESKFDFSSILFNYIPTQEPIETISGYFSYEKKFYRELLVFVFEGEEGINLKLIFNRLFFTQEDMKNFTDRFKQIVCGLLETHLDV</sequence>
<dbReference type="Pfam" id="PF13193">
    <property type="entry name" value="AMP-binding_C"/>
    <property type="match status" value="1"/>
</dbReference>
<dbReference type="InterPro" id="IPR023213">
    <property type="entry name" value="CAT-like_dom_sf"/>
</dbReference>